<keyword evidence="12" id="KW-1185">Reference proteome</keyword>
<feature type="transmembrane region" description="Helical" evidence="9">
    <location>
        <begin position="37"/>
        <end position="56"/>
    </location>
</feature>
<feature type="domain" description="Glycosyltransferase RgtA/B/C/D-like" evidence="10">
    <location>
        <begin position="97"/>
        <end position="246"/>
    </location>
</feature>
<feature type="transmembrane region" description="Helical" evidence="9">
    <location>
        <begin position="192"/>
        <end position="219"/>
    </location>
</feature>
<dbReference type="InterPro" id="IPR050297">
    <property type="entry name" value="LipidA_mod_glycosyltrf_83"/>
</dbReference>
<accession>A0A177HZT5</accession>
<evidence type="ECO:0000256" key="1">
    <source>
        <dbReference type="ARBA" id="ARBA00004651"/>
    </source>
</evidence>
<feature type="transmembrane region" description="Helical" evidence="9">
    <location>
        <begin position="136"/>
        <end position="155"/>
    </location>
</feature>
<dbReference type="STRING" id="1716141.STSP_03710"/>
<dbReference type="RefSeq" id="WP_067271054.1">
    <property type="nucleotide sequence ID" value="NZ_LOHS01000021.1"/>
</dbReference>
<keyword evidence="5 9" id="KW-0812">Transmembrane</keyword>
<evidence type="ECO:0000313" key="11">
    <source>
        <dbReference type="EMBL" id="OAH16296.1"/>
    </source>
</evidence>
<feature type="transmembrane region" description="Helical" evidence="9">
    <location>
        <begin position="162"/>
        <end position="180"/>
    </location>
</feature>
<evidence type="ECO:0000256" key="6">
    <source>
        <dbReference type="ARBA" id="ARBA00022989"/>
    </source>
</evidence>
<sequence>MTTYVPVEQPHSPEADGGRAGRRRAAARGQGGSRGSAFLVFLLPALVAFACVLPGLGHRQLWRDEHATWWASTLSYSDLGRLIEHIDVVFTPYYAVMHLWIAAAGDSAAMLRLPEAVAMALSAGLVGLIGRRMFAVRTGLLAGLLFAVVPAITRYGQEARPYAFATLFALLATLFLLRALDRPSLRDWTVYALSIAATGFSHLVAVSVLAGHLGLVVLVKRRGDRIAHYAFAGAVMLGLSITLPMVAQGTSQSGQIAWNVTTTQDLIEYPQELFGSWATGLLVMGLGLLGLLAARRYALLLGAWAILPPVLTFVTANQLHMFLPRYLLFTIPAWTLLASAGITRLAGRFSPEARRGAGAQAFGGLLVVAVAAAYAFVAWPAIGLAKQDLPDEPDYRGAARTVAAGEHSGDGMVFNGGLSERRAMAYELRNGRAPKDVLMEWTPQQNGSYGATECRRPARCLATVDRLWLISTVRDGKLLEGMNEQTAAVLSKDFKAVKTVKLHRVTVQVLERR</sequence>
<dbReference type="GO" id="GO:0005886">
    <property type="term" value="C:plasma membrane"/>
    <property type="evidence" value="ECO:0007669"/>
    <property type="project" value="UniProtKB-SubCell"/>
</dbReference>
<dbReference type="GO" id="GO:0016763">
    <property type="term" value="F:pentosyltransferase activity"/>
    <property type="evidence" value="ECO:0007669"/>
    <property type="project" value="TreeGrafter"/>
</dbReference>
<dbReference type="AlphaFoldDB" id="A0A177HZT5"/>
<reference evidence="11 12" key="1">
    <citation type="submission" date="2015-12" db="EMBL/GenBank/DDBJ databases">
        <title>Genome sequence of Streptomyces sp. G25.</title>
        <authorList>
            <person name="Poehlein A."/>
            <person name="Roettig A."/>
            <person name="Hiessl S."/>
            <person name="Hauschild P."/>
            <person name="Schauer J."/>
            <person name="Madkour M.H."/>
            <person name="Al-Ansari A.M."/>
            <person name="Almakishah N.H."/>
            <person name="Steinbuechel A."/>
            <person name="Daniel R."/>
        </authorList>
    </citation>
    <scope>NUCLEOTIDE SEQUENCE [LARGE SCALE GENOMIC DNA]</scope>
    <source>
        <strain evidence="12">G25(2015)</strain>
    </source>
</reference>
<evidence type="ECO:0000256" key="8">
    <source>
        <dbReference type="SAM" id="MobiDB-lite"/>
    </source>
</evidence>
<evidence type="ECO:0000256" key="2">
    <source>
        <dbReference type="ARBA" id="ARBA00022475"/>
    </source>
</evidence>
<proteinExistence type="predicted"/>
<feature type="transmembrane region" description="Helical" evidence="9">
    <location>
        <begin position="274"/>
        <end position="292"/>
    </location>
</feature>
<evidence type="ECO:0000256" key="9">
    <source>
        <dbReference type="SAM" id="Phobius"/>
    </source>
</evidence>
<protein>
    <recommendedName>
        <fullName evidence="10">Glycosyltransferase RgtA/B/C/D-like domain-containing protein</fullName>
    </recommendedName>
</protein>
<feature type="transmembrane region" description="Helical" evidence="9">
    <location>
        <begin position="226"/>
        <end position="247"/>
    </location>
</feature>
<feature type="transmembrane region" description="Helical" evidence="9">
    <location>
        <begin position="299"/>
        <end position="320"/>
    </location>
</feature>
<feature type="region of interest" description="Disordered" evidence="8">
    <location>
        <begin position="1"/>
        <end position="30"/>
    </location>
</feature>
<evidence type="ECO:0000256" key="3">
    <source>
        <dbReference type="ARBA" id="ARBA00022676"/>
    </source>
</evidence>
<dbReference type="GO" id="GO:0010041">
    <property type="term" value="P:response to iron(III) ion"/>
    <property type="evidence" value="ECO:0007669"/>
    <property type="project" value="TreeGrafter"/>
</dbReference>
<evidence type="ECO:0000256" key="5">
    <source>
        <dbReference type="ARBA" id="ARBA00022692"/>
    </source>
</evidence>
<keyword evidence="6 9" id="KW-1133">Transmembrane helix</keyword>
<dbReference type="EMBL" id="LOHS01000021">
    <property type="protein sequence ID" value="OAH16296.1"/>
    <property type="molecule type" value="Genomic_DNA"/>
</dbReference>
<name>A0A177HZT5_9ACTN</name>
<dbReference type="PANTHER" id="PTHR33908">
    <property type="entry name" value="MANNOSYLTRANSFERASE YKCB-RELATED"/>
    <property type="match status" value="1"/>
</dbReference>
<comment type="subcellular location">
    <subcellularLocation>
        <location evidence="1">Cell membrane</location>
        <topology evidence="1">Multi-pass membrane protein</topology>
    </subcellularLocation>
</comment>
<feature type="transmembrane region" description="Helical" evidence="9">
    <location>
        <begin position="359"/>
        <end position="382"/>
    </location>
</feature>
<dbReference type="PANTHER" id="PTHR33908:SF3">
    <property type="entry name" value="UNDECAPRENYL PHOSPHATE-ALPHA-4-AMINO-4-DEOXY-L-ARABINOSE ARABINOSYL TRANSFERASE"/>
    <property type="match status" value="1"/>
</dbReference>
<comment type="caution">
    <text evidence="11">The sequence shown here is derived from an EMBL/GenBank/DDBJ whole genome shotgun (WGS) entry which is preliminary data.</text>
</comment>
<evidence type="ECO:0000313" key="12">
    <source>
        <dbReference type="Proteomes" id="UP000077381"/>
    </source>
</evidence>
<dbReference type="PATRIC" id="fig|1716141.3.peg.390"/>
<evidence type="ECO:0000256" key="4">
    <source>
        <dbReference type="ARBA" id="ARBA00022679"/>
    </source>
</evidence>
<gene>
    <name evidence="11" type="ORF">STSP_03710</name>
</gene>
<evidence type="ECO:0000256" key="7">
    <source>
        <dbReference type="ARBA" id="ARBA00023136"/>
    </source>
</evidence>
<evidence type="ECO:0000259" key="10">
    <source>
        <dbReference type="Pfam" id="PF13231"/>
    </source>
</evidence>
<dbReference type="Pfam" id="PF13231">
    <property type="entry name" value="PMT_2"/>
    <property type="match status" value="1"/>
</dbReference>
<dbReference type="Proteomes" id="UP000077381">
    <property type="component" value="Unassembled WGS sequence"/>
</dbReference>
<dbReference type="GO" id="GO:0009103">
    <property type="term" value="P:lipopolysaccharide biosynthetic process"/>
    <property type="evidence" value="ECO:0007669"/>
    <property type="project" value="UniProtKB-ARBA"/>
</dbReference>
<keyword evidence="4" id="KW-0808">Transferase</keyword>
<dbReference type="InterPro" id="IPR038731">
    <property type="entry name" value="RgtA/B/C-like"/>
</dbReference>
<keyword evidence="7 9" id="KW-0472">Membrane</keyword>
<organism evidence="11 12">
    <name type="scientific">Streptomyces jeddahensis</name>
    <dbReference type="NCBI Taxonomy" id="1716141"/>
    <lineage>
        <taxon>Bacteria</taxon>
        <taxon>Bacillati</taxon>
        <taxon>Actinomycetota</taxon>
        <taxon>Actinomycetes</taxon>
        <taxon>Kitasatosporales</taxon>
        <taxon>Streptomycetaceae</taxon>
        <taxon>Streptomyces</taxon>
    </lineage>
</organism>
<keyword evidence="2" id="KW-1003">Cell membrane</keyword>
<keyword evidence="3" id="KW-0328">Glycosyltransferase</keyword>
<dbReference type="OrthoDB" id="5318634at2"/>
<feature type="transmembrane region" description="Helical" evidence="9">
    <location>
        <begin position="326"/>
        <end position="347"/>
    </location>
</feature>